<dbReference type="Proteomes" id="UP000681290">
    <property type="component" value="Unassembled WGS sequence"/>
</dbReference>
<accession>A0ABQ4MYY8</accession>
<name>A0ABQ4MYY8_9BACL</name>
<comment type="caution">
    <text evidence="1">The sequence shown here is derived from an EMBL/GenBank/DDBJ whole genome shotgun (WGS) entry which is preliminary data.</text>
</comment>
<gene>
    <name evidence="1" type="ORF">J15TS10_49380</name>
</gene>
<dbReference type="EMBL" id="BOSM01000014">
    <property type="protein sequence ID" value="GIP61124.1"/>
    <property type="molecule type" value="Genomic_DNA"/>
</dbReference>
<organism evidence="1 2">
    <name type="scientific">Paenibacillus woosongensis</name>
    <dbReference type="NCBI Taxonomy" id="307580"/>
    <lineage>
        <taxon>Bacteria</taxon>
        <taxon>Bacillati</taxon>
        <taxon>Bacillota</taxon>
        <taxon>Bacilli</taxon>
        <taxon>Bacillales</taxon>
        <taxon>Paenibacillaceae</taxon>
        <taxon>Paenibacillus</taxon>
    </lineage>
</organism>
<evidence type="ECO:0000313" key="1">
    <source>
        <dbReference type="EMBL" id="GIP61124.1"/>
    </source>
</evidence>
<sequence length="49" mass="5906">MEHDSILDERLRKANERVDENLPNLWKQAELNLKLLEEEYHKKQGEKSS</sequence>
<reference evidence="1 2" key="1">
    <citation type="submission" date="2021-03" db="EMBL/GenBank/DDBJ databases">
        <title>Antimicrobial resistance genes in bacteria isolated from Japanese honey, and their potential for conferring macrolide and lincosamide resistance in the American foulbrood pathogen Paenibacillus larvae.</title>
        <authorList>
            <person name="Okamoto M."/>
            <person name="Kumagai M."/>
            <person name="Kanamori H."/>
            <person name="Takamatsu D."/>
        </authorList>
    </citation>
    <scope>NUCLEOTIDE SEQUENCE [LARGE SCALE GENOMIC DNA]</scope>
    <source>
        <strain evidence="1 2">J15TS10</strain>
    </source>
</reference>
<protein>
    <submittedName>
        <fullName evidence="1">Uncharacterized protein</fullName>
    </submittedName>
</protein>
<dbReference type="RefSeq" id="WP_213595212.1">
    <property type="nucleotide sequence ID" value="NZ_BOSM01000014.1"/>
</dbReference>
<keyword evidence="2" id="KW-1185">Reference proteome</keyword>
<proteinExistence type="predicted"/>
<evidence type="ECO:0000313" key="2">
    <source>
        <dbReference type="Proteomes" id="UP000681290"/>
    </source>
</evidence>